<reference evidence="4" key="3">
    <citation type="submission" date="2023-06" db="EMBL/GenBank/DDBJ databases">
        <title>Pangenomics reveal diversification of enzyme families and niche specialization in globally abundant SAR202 bacteria.</title>
        <authorList>
            <person name="Saw J.H.W."/>
        </authorList>
    </citation>
    <scope>NUCLEOTIDE SEQUENCE [LARGE SCALE GENOMIC DNA]</scope>
    <source>
        <strain evidence="4">JH1073</strain>
    </source>
</reference>
<dbReference type="PANTHER" id="PTHR12697:SF5">
    <property type="entry name" value="DEOXYHYPUSINE HYDROXYLASE"/>
    <property type="match status" value="1"/>
</dbReference>
<dbReference type="Pfam" id="PF13646">
    <property type="entry name" value="HEAT_2"/>
    <property type="match status" value="1"/>
</dbReference>
<feature type="compositionally biased region" description="Acidic residues" evidence="1">
    <location>
        <begin position="367"/>
        <end position="383"/>
    </location>
</feature>
<organism evidence="3 4">
    <name type="scientific">Candidatus Lucifugimonas marina</name>
    <dbReference type="NCBI Taxonomy" id="3038979"/>
    <lineage>
        <taxon>Bacteria</taxon>
        <taxon>Bacillati</taxon>
        <taxon>Chloroflexota</taxon>
        <taxon>Dehalococcoidia</taxon>
        <taxon>SAR202 cluster</taxon>
        <taxon>Candidatus Lucifugimonadales</taxon>
        <taxon>Candidatus Lucifugimonadaceae</taxon>
        <taxon>Candidatus Lucifugimonas</taxon>
    </lineage>
</organism>
<gene>
    <name evidence="2" type="ORF">GKO46_13520</name>
    <name evidence="3" type="ORF">GKO48_12430</name>
</gene>
<evidence type="ECO:0000313" key="4">
    <source>
        <dbReference type="Proteomes" id="UP001219901"/>
    </source>
</evidence>
<evidence type="ECO:0000313" key="3">
    <source>
        <dbReference type="EMBL" id="WFG40379.1"/>
    </source>
</evidence>
<dbReference type="Proteomes" id="UP001321249">
    <property type="component" value="Unassembled WGS sequence"/>
</dbReference>
<dbReference type="AlphaFoldDB" id="A0AAJ5ZHY4"/>
<accession>A0AAJ5ZHY4</accession>
<dbReference type="EMBL" id="CP046147">
    <property type="protein sequence ID" value="WFG40379.1"/>
    <property type="molecule type" value="Genomic_DNA"/>
</dbReference>
<evidence type="ECO:0008006" key="6">
    <source>
        <dbReference type="Google" id="ProtNLM"/>
    </source>
</evidence>
<dbReference type="InterPro" id="IPR016024">
    <property type="entry name" value="ARM-type_fold"/>
</dbReference>
<sequence length="383" mass="42219">MGLDEFLNKLPEDDDASIDYAALPELSGLTGPEAEEFGQLWLEWTSDRVLDIVDRMVALQEEQPDVEFETIFKQGIVHPTSGVRVSALKGLEDSGDRSLVRPLCEMLKSDPVAEVRAAAAMPLAYLSAMAQTGKLSERYEKTLIEVLYGVLENEREVTDVKLKALEAVSVFDDDRLDSHIEAAWSTSDIGARQSSLFAMGRTSNPKWVARVVPDLEHDVVSIRYEATIAMGELGDEEHLSALEAPLDDADLTVQLAAISAVERIGGDIAKGQLERKLVSPEPRVVELVQQALQTMKDEEDLDEVVTQEMARSMFGASDTLPGIDTEGYEAEEIEGWANLPDPSEVDDFGTGVTEEAEELGLDRGDPFDIDLPPEDPWDHEENF</sequence>
<dbReference type="SUPFAM" id="SSF48371">
    <property type="entry name" value="ARM repeat"/>
    <property type="match status" value="1"/>
</dbReference>
<reference evidence="4 5" key="1">
    <citation type="submission" date="2019-11" db="EMBL/GenBank/DDBJ databases">
        <authorList>
            <person name="Cho J.-C."/>
        </authorList>
    </citation>
    <scope>NUCLEOTIDE SEQUENCE [LARGE SCALE GENOMIC DNA]</scope>
    <source>
        <strain evidence="3 4">JH1073</strain>
        <strain evidence="2 5">JH702</strain>
    </source>
</reference>
<proteinExistence type="predicted"/>
<dbReference type="Proteomes" id="UP001219901">
    <property type="component" value="Chromosome"/>
</dbReference>
<dbReference type="PANTHER" id="PTHR12697">
    <property type="entry name" value="PBS LYASE HEAT-LIKE PROTEIN"/>
    <property type="match status" value="1"/>
</dbReference>
<dbReference type="GO" id="GO:0016491">
    <property type="term" value="F:oxidoreductase activity"/>
    <property type="evidence" value="ECO:0007669"/>
    <property type="project" value="TreeGrafter"/>
</dbReference>
<evidence type="ECO:0000313" key="5">
    <source>
        <dbReference type="Proteomes" id="UP001321249"/>
    </source>
</evidence>
<reference evidence="3" key="2">
    <citation type="journal article" date="2023" name="Nat. Commun.">
        <title>Cultivation of marine bacteria of the SAR202 clade.</title>
        <authorList>
            <person name="Lim Y."/>
            <person name="Seo J.H."/>
            <person name="Giovannoni S.J."/>
            <person name="Kang I."/>
            <person name="Cho J.C."/>
        </authorList>
    </citation>
    <scope>NUCLEOTIDE SEQUENCE</scope>
    <source>
        <strain evidence="3">JH1073</strain>
    </source>
</reference>
<name>A0AAJ5ZHY4_9CHLR</name>
<protein>
    <recommendedName>
        <fullName evidence="6">HEAT repeat domain-containing protein</fullName>
    </recommendedName>
</protein>
<dbReference type="InterPro" id="IPR011989">
    <property type="entry name" value="ARM-like"/>
</dbReference>
<evidence type="ECO:0000256" key="1">
    <source>
        <dbReference type="SAM" id="MobiDB-lite"/>
    </source>
</evidence>
<evidence type="ECO:0000313" key="2">
    <source>
        <dbReference type="EMBL" id="MDG0868080.1"/>
    </source>
</evidence>
<dbReference type="Gene3D" id="1.25.10.10">
    <property type="entry name" value="Leucine-rich Repeat Variant"/>
    <property type="match status" value="2"/>
</dbReference>
<dbReference type="InterPro" id="IPR004155">
    <property type="entry name" value="PBS_lyase_HEAT"/>
</dbReference>
<dbReference type="SMART" id="SM00567">
    <property type="entry name" value="EZ_HEAT"/>
    <property type="match status" value="2"/>
</dbReference>
<dbReference type="RefSeq" id="WP_342827075.1">
    <property type="nucleotide sequence ID" value="NZ_CP046146.1"/>
</dbReference>
<feature type="region of interest" description="Disordered" evidence="1">
    <location>
        <begin position="338"/>
        <end position="383"/>
    </location>
</feature>
<keyword evidence="4" id="KW-1185">Reference proteome</keyword>
<dbReference type="EMBL" id="WMBE01000006">
    <property type="protein sequence ID" value="MDG0868080.1"/>
    <property type="molecule type" value="Genomic_DNA"/>
</dbReference>